<feature type="compositionally biased region" description="Basic and acidic residues" evidence="1">
    <location>
        <begin position="287"/>
        <end position="298"/>
    </location>
</feature>
<evidence type="ECO:0000313" key="3">
    <source>
        <dbReference type="Proteomes" id="UP001218218"/>
    </source>
</evidence>
<dbReference type="EMBL" id="JARIHO010000054">
    <property type="protein sequence ID" value="KAJ7319320.1"/>
    <property type="molecule type" value="Genomic_DNA"/>
</dbReference>
<organism evidence="2 3">
    <name type="scientific">Mycena albidolilacea</name>
    <dbReference type="NCBI Taxonomy" id="1033008"/>
    <lineage>
        <taxon>Eukaryota</taxon>
        <taxon>Fungi</taxon>
        <taxon>Dikarya</taxon>
        <taxon>Basidiomycota</taxon>
        <taxon>Agaricomycotina</taxon>
        <taxon>Agaricomycetes</taxon>
        <taxon>Agaricomycetidae</taxon>
        <taxon>Agaricales</taxon>
        <taxon>Marasmiineae</taxon>
        <taxon>Mycenaceae</taxon>
        <taxon>Mycena</taxon>
    </lineage>
</organism>
<evidence type="ECO:0000313" key="2">
    <source>
        <dbReference type="EMBL" id="KAJ7319320.1"/>
    </source>
</evidence>
<evidence type="ECO:0000256" key="1">
    <source>
        <dbReference type="SAM" id="MobiDB-lite"/>
    </source>
</evidence>
<proteinExistence type="predicted"/>
<feature type="compositionally biased region" description="Basic and acidic residues" evidence="1">
    <location>
        <begin position="263"/>
        <end position="273"/>
    </location>
</feature>
<comment type="caution">
    <text evidence="2">The sequence shown here is derived from an EMBL/GenBank/DDBJ whole genome shotgun (WGS) entry which is preliminary data.</text>
</comment>
<gene>
    <name evidence="2" type="ORF">DFH08DRAFT_1086233</name>
</gene>
<accession>A0AAD6ZFY6</accession>
<keyword evidence="3" id="KW-1185">Reference proteome</keyword>
<dbReference type="AlphaFoldDB" id="A0AAD6ZFY6"/>
<name>A0AAD6ZFY6_9AGAR</name>
<sequence>MISTTNKLSTAIIVPHHLSSFVTLDQANSIHIELDHAPPGISSRRPIFWTTVTSIMMTHPIIGPVDLYFMLAGCPCFRKGDESVFSRRATVDKPTAVNLGSSILPHILLLMREPSAIPSPTESRQAGSTTFRPGFRWTPADGRREVLRRRWTTESLLRAIRGSDAQHSRSVPFGRSALLASGAPRLKDPAPRIVRQAPGTNEVLIQVCMYQARKPSMRCTLYPEDVKDYSDDARFKTEADSTLTSSGTERGPDGYGRCPRPTEALHHDFHLDSDQASDDFAPPRFRPRSDQASDERMEGWTTGSTDDSEPSDEFRSDGTTPPIPIPPRRGLLHDSALSDHHDAAAAAYLPSFLPSFPSPYFRLASRRAYRHRAVPTAGNLESGAGNKPEQKTAPTMRCDAMRCAAAAFSFSFSIAEPYPTAVRISARRCLTVLPSSYRRPAIPFRRLSMYDAALTQSTCVLYMLQVARRRKSAST</sequence>
<protein>
    <submittedName>
        <fullName evidence="2">Uncharacterized protein</fullName>
    </submittedName>
</protein>
<feature type="region of interest" description="Disordered" evidence="1">
    <location>
        <begin position="237"/>
        <end position="333"/>
    </location>
</feature>
<reference evidence="2" key="1">
    <citation type="submission" date="2023-03" db="EMBL/GenBank/DDBJ databases">
        <title>Massive genome expansion in bonnet fungi (Mycena s.s.) driven by repeated elements and novel gene families across ecological guilds.</title>
        <authorList>
            <consortium name="Lawrence Berkeley National Laboratory"/>
            <person name="Harder C.B."/>
            <person name="Miyauchi S."/>
            <person name="Viragh M."/>
            <person name="Kuo A."/>
            <person name="Thoen E."/>
            <person name="Andreopoulos B."/>
            <person name="Lu D."/>
            <person name="Skrede I."/>
            <person name="Drula E."/>
            <person name="Henrissat B."/>
            <person name="Morin E."/>
            <person name="Kohler A."/>
            <person name="Barry K."/>
            <person name="LaButti K."/>
            <person name="Morin E."/>
            <person name="Salamov A."/>
            <person name="Lipzen A."/>
            <person name="Mereny Z."/>
            <person name="Hegedus B."/>
            <person name="Baldrian P."/>
            <person name="Stursova M."/>
            <person name="Weitz H."/>
            <person name="Taylor A."/>
            <person name="Grigoriev I.V."/>
            <person name="Nagy L.G."/>
            <person name="Martin F."/>
            <person name="Kauserud H."/>
        </authorList>
    </citation>
    <scope>NUCLEOTIDE SEQUENCE</scope>
    <source>
        <strain evidence="2">CBHHK002</strain>
    </source>
</reference>
<dbReference type="Proteomes" id="UP001218218">
    <property type="component" value="Unassembled WGS sequence"/>
</dbReference>